<proteinExistence type="predicted"/>
<evidence type="ECO:0000313" key="2">
    <source>
        <dbReference type="EMBL" id="QED29292.1"/>
    </source>
</evidence>
<evidence type="ECO:0000256" key="1">
    <source>
        <dbReference type="SAM" id="Phobius"/>
    </source>
</evidence>
<accession>A0A5B8XTQ5</accession>
<protein>
    <submittedName>
        <fullName evidence="2">Uncharacterized protein</fullName>
    </submittedName>
</protein>
<keyword evidence="1" id="KW-0472">Membrane</keyword>
<sequence>MRWLVLLSGIDLVLETLIAFVALYLVAQGASPSFAAIAISVWTLCALSGEFGVGLLLKHQTLENSERNHAL</sequence>
<name>A0A5B8XTQ5_9DELT</name>
<keyword evidence="1" id="KW-0812">Transmembrane</keyword>
<dbReference type="KEGG" id="bbae:FRD01_19050"/>
<feature type="transmembrane region" description="Helical" evidence="1">
    <location>
        <begin position="5"/>
        <end position="27"/>
    </location>
</feature>
<gene>
    <name evidence="2" type="ORF">FRD01_19050</name>
</gene>
<dbReference type="EMBL" id="CP042467">
    <property type="protein sequence ID" value="QED29292.1"/>
    <property type="molecule type" value="Genomic_DNA"/>
</dbReference>
<dbReference type="RefSeq" id="WP_146962525.1">
    <property type="nucleotide sequence ID" value="NZ_CP042467.1"/>
</dbReference>
<keyword evidence="1" id="KW-1133">Transmembrane helix</keyword>
<dbReference type="AlphaFoldDB" id="A0A5B8XTQ5"/>
<evidence type="ECO:0000313" key="3">
    <source>
        <dbReference type="Proteomes" id="UP000321595"/>
    </source>
</evidence>
<keyword evidence="3" id="KW-1185">Reference proteome</keyword>
<organism evidence="2 3">
    <name type="scientific">Microvenator marinus</name>
    <dbReference type="NCBI Taxonomy" id="2600177"/>
    <lineage>
        <taxon>Bacteria</taxon>
        <taxon>Deltaproteobacteria</taxon>
        <taxon>Bradymonadales</taxon>
        <taxon>Microvenatoraceae</taxon>
        <taxon>Microvenator</taxon>
    </lineage>
</organism>
<reference evidence="2 3" key="1">
    <citation type="submission" date="2019-08" db="EMBL/GenBank/DDBJ databases">
        <authorList>
            <person name="Liang Q."/>
        </authorList>
    </citation>
    <scope>NUCLEOTIDE SEQUENCE [LARGE SCALE GENOMIC DNA]</scope>
    <source>
        <strain evidence="2 3">V1718</strain>
    </source>
</reference>
<feature type="transmembrane region" description="Helical" evidence="1">
    <location>
        <begin position="33"/>
        <end position="57"/>
    </location>
</feature>
<dbReference type="Proteomes" id="UP000321595">
    <property type="component" value="Chromosome"/>
</dbReference>